<accession>A0ABP7S076</accession>
<dbReference type="RefSeq" id="WP_329342683.1">
    <property type="nucleotide sequence ID" value="NZ_BAAAZX010000014.1"/>
</dbReference>
<protein>
    <submittedName>
        <fullName evidence="1">Uncharacterized protein</fullName>
    </submittedName>
</protein>
<evidence type="ECO:0000313" key="1">
    <source>
        <dbReference type="EMBL" id="GAA4004769.1"/>
    </source>
</evidence>
<proteinExistence type="predicted"/>
<organism evidence="1 2">
    <name type="scientific">Streptomyces plumbiresistens</name>
    <dbReference type="NCBI Taxonomy" id="511811"/>
    <lineage>
        <taxon>Bacteria</taxon>
        <taxon>Bacillati</taxon>
        <taxon>Actinomycetota</taxon>
        <taxon>Actinomycetes</taxon>
        <taxon>Kitasatosporales</taxon>
        <taxon>Streptomycetaceae</taxon>
        <taxon>Streptomyces</taxon>
    </lineage>
</organism>
<evidence type="ECO:0000313" key="2">
    <source>
        <dbReference type="Proteomes" id="UP001500456"/>
    </source>
</evidence>
<name>A0ABP7S076_9ACTN</name>
<gene>
    <name evidence="1" type="ORF">GCM10022232_50300</name>
</gene>
<dbReference type="Proteomes" id="UP001500456">
    <property type="component" value="Unassembled WGS sequence"/>
</dbReference>
<comment type="caution">
    <text evidence="1">The sequence shown here is derived from an EMBL/GenBank/DDBJ whole genome shotgun (WGS) entry which is preliminary data.</text>
</comment>
<sequence length="67" mass="7231">MTGGTFAGHGALCRFECPKELVKNADKNGPSALRLFSEVIAARPARNRDDSRESPTEWTLVLLTGNG</sequence>
<reference evidence="2" key="1">
    <citation type="journal article" date="2019" name="Int. J. Syst. Evol. Microbiol.">
        <title>The Global Catalogue of Microorganisms (GCM) 10K type strain sequencing project: providing services to taxonomists for standard genome sequencing and annotation.</title>
        <authorList>
            <consortium name="The Broad Institute Genomics Platform"/>
            <consortium name="The Broad Institute Genome Sequencing Center for Infectious Disease"/>
            <person name="Wu L."/>
            <person name="Ma J."/>
        </authorList>
    </citation>
    <scope>NUCLEOTIDE SEQUENCE [LARGE SCALE GENOMIC DNA]</scope>
    <source>
        <strain evidence="2">JCM 16924</strain>
    </source>
</reference>
<keyword evidence="2" id="KW-1185">Reference proteome</keyword>
<dbReference type="EMBL" id="BAAAZX010000014">
    <property type="protein sequence ID" value="GAA4004769.1"/>
    <property type="molecule type" value="Genomic_DNA"/>
</dbReference>